<feature type="active site" description="Tele-phosphohistidine intermediate" evidence="4">
    <location>
        <position position="223"/>
    </location>
</feature>
<feature type="region of interest" description="Disordered" evidence="8">
    <location>
        <begin position="39"/>
        <end position="77"/>
    </location>
</feature>
<organism evidence="9 10">
    <name type="scientific">Chaetoceros tenuissimus</name>
    <dbReference type="NCBI Taxonomy" id="426638"/>
    <lineage>
        <taxon>Eukaryota</taxon>
        <taxon>Sar</taxon>
        <taxon>Stramenopiles</taxon>
        <taxon>Ochrophyta</taxon>
        <taxon>Bacillariophyta</taxon>
        <taxon>Coscinodiscophyceae</taxon>
        <taxon>Chaetocerotophycidae</taxon>
        <taxon>Chaetocerotales</taxon>
        <taxon>Chaetocerotaceae</taxon>
        <taxon>Chaetoceros</taxon>
    </lineage>
</organism>
<feature type="site" description="Transition state stabilizer" evidence="6">
    <location>
        <position position="400"/>
    </location>
</feature>
<feature type="binding site" evidence="5">
    <location>
        <position position="274"/>
    </location>
    <ligand>
        <name>substrate</name>
    </ligand>
</feature>
<dbReference type="CDD" id="cd07067">
    <property type="entry name" value="HP_PGM_like"/>
    <property type="match status" value="1"/>
</dbReference>
<evidence type="ECO:0000256" key="3">
    <source>
        <dbReference type="ARBA" id="ARBA00023235"/>
    </source>
</evidence>
<evidence type="ECO:0000256" key="4">
    <source>
        <dbReference type="PIRSR" id="PIRSR613078-1"/>
    </source>
</evidence>
<feature type="binding site" evidence="5">
    <location>
        <position position="312"/>
    </location>
    <ligand>
        <name>substrate</name>
    </ligand>
</feature>
<dbReference type="GO" id="GO:0006096">
    <property type="term" value="P:glycolytic process"/>
    <property type="evidence" value="ECO:0007669"/>
    <property type="project" value="UniProtKB-KW"/>
</dbReference>
<evidence type="ECO:0000313" key="9">
    <source>
        <dbReference type="EMBL" id="GFH55384.1"/>
    </source>
</evidence>
<dbReference type="NCBIfam" id="TIGR01258">
    <property type="entry name" value="pgm_1"/>
    <property type="match status" value="1"/>
</dbReference>
<evidence type="ECO:0000313" key="10">
    <source>
        <dbReference type="Proteomes" id="UP001054902"/>
    </source>
</evidence>
<dbReference type="SMART" id="SM00855">
    <property type="entry name" value="PGAM"/>
    <property type="match status" value="1"/>
</dbReference>
<sequence length="619" mass="71026">MHRIGIRKRQQQLLSNRLPSSILFSSSFSSSSRSQLVSRADVTLSRNNSRASLSSLNKHSERTYNKTLSTDSNQQGSPFNISFKEERCLIQSPFRLLSRNLSKDTKKSPFKEIKEAPGIDSTMKRKVPIAKTPRAQAAIKAKMYDDSISGPKQLLDYNSPIIPNTASTTKTTVTDTSSKTATQDDTAMTHFVRGGTPCDPVPPPFQLADYGNDSLYTLVLLRHGESEWNSLNRYTGWCDVNLTETGRLEARAAGRLLRENGVELDHVFTSVLRRANFTTNMALNTAKQHWVPVTKTWRLNERHYGALQGYNKDTAYEELGIDQELVMEMRRSYDVRPPEMTDDHPYWHGNDRRYKDLTPEQLEASRAESLKDAADRILPFFNSHIVSSLRAGNKCLVVSHANTIRTLIKHIDNISDEDIKGMTIPTAVPMLYRLDKDMKPVDPNQELEFRYMVEPKGYTWATARQHGFHGVYLGDMERLSEIQRKRDATNRDWQRIILRNIARQLEESSAQIGVVGDGVMEIRQLYFKIDSKMKENANYAKMLLLVRMRSHLENLMWNRKQKFLTMEGFESILNKLHLDAEGHVVEPFVAMTDEAAREQRSKEWEEMLTLDLEEECLIK</sequence>
<evidence type="ECO:0000256" key="2">
    <source>
        <dbReference type="ARBA" id="ARBA00023152"/>
    </source>
</evidence>
<reference evidence="9 10" key="1">
    <citation type="journal article" date="2021" name="Sci. Rep.">
        <title>The genome of the diatom Chaetoceros tenuissimus carries an ancient integrated fragment of an extant virus.</title>
        <authorList>
            <person name="Hongo Y."/>
            <person name="Kimura K."/>
            <person name="Takaki Y."/>
            <person name="Yoshida Y."/>
            <person name="Baba S."/>
            <person name="Kobayashi G."/>
            <person name="Nagasaki K."/>
            <person name="Hano T."/>
            <person name="Tomaru Y."/>
        </authorList>
    </citation>
    <scope>NUCLEOTIDE SEQUENCE [LARGE SCALE GENOMIC DNA]</scope>
    <source>
        <strain evidence="9 10">NIES-3715</strain>
    </source>
</reference>
<feature type="binding site" evidence="5">
    <location>
        <begin position="301"/>
        <end position="304"/>
    </location>
    <ligand>
        <name>substrate</name>
    </ligand>
</feature>
<protein>
    <recommendedName>
        <fullName evidence="7">Phosphoglycerate mutase</fullName>
        <ecNumber evidence="7">5.4.2.11</ecNumber>
    </recommendedName>
</protein>
<evidence type="ECO:0000256" key="1">
    <source>
        <dbReference type="ARBA" id="ARBA00006717"/>
    </source>
</evidence>
<dbReference type="HAMAP" id="MF_01039">
    <property type="entry name" value="PGAM_GpmA"/>
    <property type="match status" value="1"/>
</dbReference>
<feature type="binding site" evidence="5">
    <location>
        <begin position="222"/>
        <end position="229"/>
    </location>
    <ligand>
        <name>substrate</name>
    </ligand>
</feature>
<keyword evidence="3 7" id="KW-0413">Isomerase</keyword>
<keyword evidence="2 7" id="KW-0324">Glycolysis</keyword>
<evidence type="ECO:0000256" key="7">
    <source>
        <dbReference type="RuleBase" id="RU004511"/>
    </source>
</evidence>
<dbReference type="InterPro" id="IPR001345">
    <property type="entry name" value="PG/BPGM_mutase_AS"/>
</dbReference>
<feature type="compositionally biased region" description="Polar residues" evidence="8">
    <location>
        <begin position="65"/>
        <end position="77"/>
    </location>
</feature>
<dbReference type="InterPro" id="IPR029033">
    <property type="entry name" value="His_PPase_superfam"/>
</dbReference>
<dbReference type="GO" id="GO:0004619">
    <property type="term" value="F:phosphoglycerate mutase activity"/>
    <property type="evidence" value="ECO:0007669"/>
    <property type="project" value="UniProtKB-EC"/>
</dbReference>
<accession>A0AAD3H9X6</accession>
<dbReference type="PROSITE" id="PS00175">
    <property type="entry name" value="PG_MUTASE"/>
    <property type="match status" value="1"/>
</dbReference>
<dbReference type="Proteomes" id="UP001054902">
    <property type="component" value="Unassembled WGS sequence"/>
</dbReference>
<dbReference type="InterPro" id="IPR005952">
    <property type="entry name" value="Phosphogly_mut1"/>
</dbReference>
<dbReference type="Pfam" id="PF00300">
    <property type="entry name" value="His_Phos_1"/>
    <property type="match status" value="2"/>
</dbReference>
<dbReference type="EMBL" id="BLLK01000047">
    <property type="protein sequence ID" value="GFH55384.1"/>
    <property type="molecule type" value="Genomic_DNA"/>
</dbReference>
<feature type="binding site" evidence="5">
    <location>
        <begin position="330"/>
        <end position="331"/>
    </location>
    <ligand>
        <name>substrate</name>
    </ligand>
</feature>
<comment type="caution">
    <text evidence="9">The sequence shown here is derived from an EMBL/GenBank/DDBJ whole genome shotgun (WGS) entry which is preliminary data.</text>
</comment>
<dbReference type="EC" id="5.4.2.11" evidence="7"/>
<name>A0AAD3H9X6_9STRA</name>
<comment type="similarity">
    <text evidence="1 7">Belongs to the phosphoglycerate mutase family. BPG-dependent PGAM subfamily.</text>
</comment>
<comment type="catalytic activity">
    <reaction evidence="7">
        <text>(2R)-2-phosphoglycerate = (2R)-3-phosphoglycerate</text>
        <dbReference type="Rhea" id="RHEA:15901"/>
        <dbReference type="ChEBI" id="CHEBI:58272"/>
        <dbReference type="ChEBI" id="CHEBI:58289"/>
        <dbReference type="EC" id="5.4.2.11"/>
    </reaction>
</comment>
<feature type="binding site" evidence="5">
    <location>
        <begin position="235"/>
        <end position="236"/>
    </location>
    <ligand>
        <name>substrate</name>
    </ligand>
</feature>
<dbReference type="InterPro" id="IPR013078">
    <property type="entry name" value="His_Pase_superF_clade-1"/>
</dbReference>
<gene>
    <name evidence="9" type="ORF">CTEN210_11860</name>
</gene>
<dbReference type="PANTHER" id="PTHR11931">
    <property type="entry name" value="PHOSPHOGLYCERATE MUTASE"/>
    <property type="match status" value="1"/>
</dbReference>
<dbReference type="AlphaFoldDB" id="A0AAD3H9X6"/>
<evidence type="ECO:0000256" key="5">
    <source>
        <dbReference type="PIRSR" id="PIRSR613078-2"/>
    </source>
</evidence>
<feature type="active site" description="Proton donor/acceptor" evidence="4">
    <location>
        <position position="301"/>
    </location>
</feature>
<evidence type="ECO:0000256" key="6">
    <source>
        <dbReference type="PIRSR" id="PIRSR613078-3"/>
    </source>
</evidence>
<feature type="compositionally biased region" description="Low complexity" evidence="8">
    <location>
        <begin position="39"/>
        <end position="57"/>
    </location>
</feature>
<dbReference type="SUPFAM" id="SSF53254">
    <property type="entry name" value="Phosphoglycerate mutase-like"/>
    <property type="match status" value="1"/>
</dbReference>
<dbReference type="Gene3D" id="3.40.50.1240">
    <property type="entry name" value="Phosphoglycerate mutase-like"/>
    <property type="match status" value="1"/>
</dbReference>
<keyword evidence="10" id="KW-1185">Reference proteome</keyword>
<proteinExistence type="inferred from homology"/>
<evidence type="ECO:0000256" key="8">
    <source>
        <dbReference type="SAM" id="MobiDB-lite"/>
    </source>
</evidence>